<protein>
    <submittedName>
        <fullName evidence="2">Uncharacterized protein</fullName>
    </submittedName>
</protein>
<sequence>MSLRRLFKKARNRTSFQDESQPQETATVTTEGPGGSSIPVLSSPAEIDTSVPVPRSPRHIRYLNVIQRYFRRGHELAGHHAGLDEVRPQMHKFASHQVDVDAFMPHFEPAGCHGGLGFRLQMREFMSRLVGGNPQHQGTRQLDNDIANHQDINNQAHVEDHDYQNAHGFAIRQDFPSSNNEIEGYSLLRLTARMRITIRTASPVPSLSSNIPYYNTTDDENNELRGTDNSDDDPSSDQDSQVRRGRSLRRYGSPASDAFPAPQGSNHPSRNHSQVNRGRTLLRASSFVIDPWVVLWGPIGQPNESISRRPCGSTTPRQTSSVVSESASDPDSQEPRGRALRRASSTINDPVDDPVAQEPASRALRRAPSAVNDPVRGPQFQESYGRTPARGSSLVSEPCTELWDSLHRMGDPNAHLPRGASPVSNVARLGTRPRALADMLRRSNNEANQRPRRPALRPRIWASTRISSSTSAVQEPSSGSSLSEIFASSEEVEQADTRVERWIEEVQQASRPRGECPRGDTARPVDRRTGHHAGLDGANDEPDARTGVTLEEEEEEEE</sequence>
<dbReference type="EMBL" id="MDDG01000002">
    <property type="protein sequence ID" value="OQE44670.1"/>
    <property type="molecule type" value="Genomic_DNA"/>
</dbReference>
<gene>
    <name evidence="2" type="ORF">PENCOP_c002G00654</name>
</gene>
<reference evidence="3" key="1">
    <citation type="journal article" date="2017" name="Nat. Microbiol.">
        <title>Global analysis of biosynthetic gene clusters reveals vast potential of secondary metabolite production in Penicillium species.</title>
        <authorList>
            <person name="Nielsen J.C."/>
            <person name="Grijseels S."/>
            <person name="Prigent S."/>
            <person name="Ji B."/>
            <person name="Dainat J."/>
            <person name="Nielsen K.F."/>
            <person name="Frisvad J.C."/>
            <person name="Workman M."/>
            <person name="Nielsen J."/>
        </authorList>
    </citation>
    <scope>NUCLEOTIDE SEQUENCE [LARGE SCALE GENOMIC DNA]</scope>
    <source>
        <strain evidence="3">IBT 31321</strain>
    </source>
</reference>
<evidence type="ECO:0000256" key="1">
    <source>
        <dbReference type="SAM" id="MobiDB-lite"/>
    </source>
</evidence>
<accession>A0A1V6V1W4</accession>
<keyword evidence="3" id="KW-1185">Reference proteome</keyword>
<feature type="compositionally biased region" description="Basic and acidic residues" evidence="1">
    <location>
        <begin position="512"/>
        <end position="528"/>
    </location>
</feature>
<feature type="compositionally biased region" description="Polar residues" evidence="1">
    <location>
        <begin position="13"/>
        <end position="30"/>
    </location>
</feature>
<dbReference type="Proteomes" id="UP000191500">
    <property type="component" value="Unassembled WGS sequence"/>
</dbReference>
<feature type="compositionally biased region" description="Basic residues" evidence="1">
    <location>
        <begin position="1"/>
        <end position="12"/>
    </location>
</feature>
<feature type="region of interest" description="Disordered" evidence="1">
    <location>
        <begin position="207"/>
        <end position="276"/>
    </location>
</feature>
<feature type="compositionally biased region" description="Polar residues" evidence="1">
    <location>
        <begin position="263"/>
        <end position="276"/>
    </location>
</feature>
<feature type="compositionally biased region" description="Polar residues" evidence="1">
    <location>
        <begin position="207"/>
        <end position="216"/>
    </location>
</feature>
<feature type="compositionally biased region" description="Basic and acidic residues" evidence="1">
    <location>
        <begin position="495"/>
        <end position="504"/>
    </location>
</feature>
<name>A0A1V6V1W4_9EURO</name>
<feature type="compositionally biased region" description="Polar residues" evidence="1">
    <location>
        <begin position="464"/>
        <end position="483"/>
    </location>
</feature>
<feature type="compositionally biased region" description="Low complexity" evidence="1">
    <location>
        <begin position="359"/>
        <end position="370"/>
    </location>
</feature>
<feature type="region of interest" description="Disordered" evidence="1">
    <location>
        <begin position="462"/>
        <end position="558"/>
    </location>
</feature>
<feature type="region of interest" description="Disordered" evidence="1">
    <location>
        <begin position="1"/>
        <end position="52"/>
    </location>
</feature>
<dbReference type="AlphaFoldDB" id="A0A1V6V1W4"/>
<feature type="region of interest" description="Disordered" evidence="1">
    <location>
        <begin position="301"/>
        <end position="395"/>
    </location>
</feature>
<organism evidence="2 3">
    <name type="scientific">Penicillium coprophilum</name>
    <dbReference type="NCBI Taxonomy" id="36646"/>
    <lineage>
        <taxon>Eukaryota</taxon>
        <taxon>Fungi</taxon>
        <taxon>Dikarya</taxon>
        <taxon>Ascomycota</taxon>
        <taxon>Pezizomycotina</taxon>
        <taxon>Eurotiomycetes</taxon>
        <taxon>Eurotiomycetidae</taxon>
        <taxon>Eurotiales</taxon>
        <taxon>Aspergillaceae</taxon>
        <taxon>Penicillium</taxon>
    </lineage>
</organism>
<feature type="compositionally biased region" description="Polar residues" evidence="1">
    <location>
        <begin position="312"/>
        <end position="330"/>
    </location>
</feature>
<proteinExistence type="predicted"/>
<evidence type="ECO:0000313" key="2">
    <source>
        <dbReference type="EMBL" id="OQE44670.1"/>
    </source>
</evidence>
<comment type="caution">
    <text evidence="2">The sequence shown here is derived from an EMBL/GenBank/DDBJ whole genome shotgun (WGS) entry which is preliminary data.</text>
</comment>
<evidence type="ECO:0000313" key="3">
    <source>
        <dbReference type="Proteomes" id="UP000191500"/>
    </source>
</evidence>